<evidence type="ECO:0000313" key="2">
    <source>
        <dbReference type="Proteomes" id="UP000019335"/>
    </source>
</evidence>
<dbReference type="Proteomes" id="UP000019335">
    <property type="component" value="Chromosome 11"/>
</dbReference>
<dbReference type="AlphaFoldDB" id="W7TYX6"/>
<organism evidence="1 2">
    <name type="scientific">Nannochloropsis gaditana</name>
    <dbReference type="NCBI Taxonomy" id="72520"/>
    <lineage>
        <taxon>Eukaryota</taxon>
        <taxon>Sar</taxon>
        <taxon>Stramenopiles</taxon>
        <taxon>Ochrophyta</taxon>
        <taxon>Eustigmatophyceae</taxon>
        <taxon>Eustigmatales</taxon>
        <taxon>Monodopsidaceae</taxon>
        <taxon>Nannochloropsis</taxon>
    </lineage>
</organism>
<feature type="non-terminal residue" evidence="1">
    <location>
        <position position="1"/>
    </location>
</feature>
<name>W7TYX6_9STRA</name>
<dbReference type="EMBL" id="AZIL01000901">
    <property type="protein sequence ID" value="EWM25594.1"/>
    <property type="molecule type" value="Genomic_DNA"/>
</dbReference>
<reference evidence="1 2" key="1">
    <citation type="journal article" date="2014" name="Mol. Plant">
        <title>Chromosome Scale Genome Assembly and Transcriptome Profiling of Nannochloropsis gaditana in Nitrogen Depletion.</title>
        <authorList>
            <person name="Corteggiani Carpinelli E."/>
            <person name="Telatin A."/>
            <person name="Vitulo N."/>
            <person name="Forcato C."/>
            <person name="D'Angelo M."/>
            <person name="Schiavon R."/>
            <person name="Vezzi A."/>
            <person name="Giacometti G.M."/>
            <person name="Morosinotto T."/>
            <person name="Valle G."/>
        </authorList>
    </citation>
    <scope>NUCLEOTIDE SEQUENCE [LARGE SCALE GENOMIC DNA]</scope>
    <source>
        <strain evidence="1 2">B-31</strain>
    </source>
</reference>
<proteinExistence type="predicted"/>
<evidence type="ECO:0000313" key="1">
    <source>
        <dbReference type="EMBL" id="EWM25594.1"/>
    </source>
</evidence>
<gene>
    <name evidence="1" type="ORF">Naga_100813g1</name>
</gene>
<protein>
    <submittedName>
        <fullName evidence="1">Uncharacterized protein</fullName>
    </submittedName>
</protein>
<comment type="caution">
    <text evidence="1">The sequence shown here is derived from an EMBL/GenBank/DDBJ whole genome shotgun (WGS) entry which is preliminary data.</text>
</comment>
<keyword evidence="2" id="KW-1185">Reference proteome</keyword>
<accession>W7TYX6</accession>
<sequence>GNLREGGGGRGQEKGRKRCVSRGQGRRCRVSLPPGAFLRLWAVPNDLSSLSGVPSFPLLFFHLPCRFPLSRAEVSLFNVDENSCNSFAFCFFLLLLPPSLLPSLRTWPSACSRIGWTVGHSRTSKWRKGKRSTGGP</sequence>